<protein>
    <submittedName>
        <fullName evidence="8">Steroid C26-monooxygenase</fullName>
    </submittedName>
</protein>
<keyword evidence="6" id="KW-0408">Iron</keyword>
<dbReference type="InterPro" id="IPR036396">
    <property type="entry name" value="Cyt_P450_sf"/>
</dbReference>
<dbReference type="GO" id="GO:0006707">
    <property type="term" value="P:cholesterol catabolic process"/>
    <property type="evidence" value="ECO:0007669"/>
    <property type="project" value="TreeGrafter"/>
</dbReference>
<dbReference type="CDD" id="cd11033">
    <property type="entry name" value="CYP142-like"/>
    <property type="match status" value="1"/>
</dbReference>
<dbReference type="Gene3D" id="1.10.630.10">
    <property type="entry name" value="Cytochrome P450"/>
    <property type="match status" value="1"/>
</dbReference>
<evidence type="ECO:0000313" key="9">
    <source>
        <dbReference type="Proteomes" id="UP000467636"/>
    </source>
</evidence>
<evidence type="ECO:0000256" key="4">
    <source>
        <dbReference type="ARBA" id="ARBA00022723"/>
    </source>
</evidence>
<dbReference type="AlphaFoldDB" id="A0AAD1HT44"/>
<comment type="similarity">
    <text evidence="2">Belongs to the cytochrome P450 family.</text>
</comment>
<dbReference type="PANTHER" id="PTHR46696:SF4">
    <property type="entry name" value="BIOTIN BIOSYNTHESIS CYTOCHROME P450"/>
    <property type="match status" value="1"/>
</dbReference>
<evidence type="ECO:0000256" key="3">
    <source>
        <dbReference type="ARBA" id="ARBA00022617"/>
    </source>
</evidence>
<dbReference type="Proteomes" id="UP000467636">
    <property type="component" value="Chromosome"/>
</dbReference>
<dbReference type="PRINTS" id="PR00359">
    <property type="entry name" value="BP450"/>
</dbReference>
<dbReference type="GO" id="GO:0008395">
    <property type="term" value="F:steroid hydroxylase activity"/>
    <property type="evidence" value="ECO:0007669"/>
    <property type="project" value="TreeGrafter"/>
</dbReference>
<dbReference type="Pfam" id="PF00067">
    <property type="entry name" value="p450"/>
    <property type="match status" value="1"/>
</dbReference>
<dbReference type="InterPro" id="IPR001128">
    <property type="entry name" value="Cyt_P450"/>
</dbReference>
<reference evidence="8 9" key="1">
    <citation type="journal article" date="2019" name="Emerg. Microbes Infect.">
        <title>Comprehensive subspecies identification of 175 nontuberculous mycobacteria species based on 7547 genomic profiles.</title>
        <authorList>
            <person name="Matsumoto Y."/>
            <person name="Kinjo T."/>
            <person name="Motooka D."/>
            <person name="Nabeya D."/>
            <person name="Jung N."/>
            <person name="Uechi K."/>
            <person name="Horii T."/>
            <person name="Iida T."/>
            <person name="Fujita J."/>
            <person name="Nakamura S."/>
        </authorList>
    </citation>
    <scope>NUCLEOTIDE SEQUENCE [LARGE SCALE GENOMIC DNA]</scope>
    <source>
        <strain evidence="8 9">JCM 12143</strain>
    </source>
</reference>
<dbReference type="GO" id="GO:0036199">
    <property type="term" value="F:cholest-4-en-3-one 26-monooxygenase activity"/>
    <property type="evidence" value="ECO:0007669"/>
    <property type="project" value="TreeGrafter"/>
</dbReference>
<accession>A0AAD1HT44</accession>
<dbReference type="SUPFAM" id="SSF48264">
    <property type="entry name" value="Cytochrome P450"/>
    <property type="match status" value="1"/>
</dbReference>
<keyword evidence="7" id="KW-0503">Monooxygenase</keyword>
<dbReference type="RefSeq" id="WP_085261517.1">
    <property type="nucleotide sequence ID" value="NZ_AP022564.1"/>
</dbReference>
<dbReference type="PANTHER" id="PTHR46696">
    <property type="entry name" value="P450, PUTATIVE (EUROFUNG)-RELATED"/>
    <property type="match status" value="1"/>
</dbReference>
<dbReference type="GO" id="GO:0005506">
    <property type="term" value="F:iron ion binding"/>
    <property type="evidence" value="ECO:0007669"/>
    <property type="project" value="InterPro"/>
</dbReference>
<evidence type="ECO:0000256" key="7">
    <source>
        <dbReference type="ARBA" id="ARBA00023033"/>
    </source>
</evidence>
<keyword evidence="9" id="KW-1185">Reference proteome</keyword>
<evidence type="ECO:0000313" key="8">
    <source>
        <dbReference type="EMBL" id="BBX20978.1"/>
    </source>
</evidence>
<keyword evidence="5" id="KW-0560">Oxidoreductase</keyword>
<keyword evidence="3" id="KW-0349">Heme</keyword>
<organism evidence="8 9">
    <name type="scientific">Mycolicibacter terrae</name>
    <dbReference type="NCBI Taxonomy" id="1788"/>
    <lineage>
        <taxon>Bacteria</taxon>
        <taxon>Bacillati</taxon>
        <taxon>Actinomycetota</taxon>
        <taxon>Actinomycetes</taxon>
        <taxon>Mycobacteriales</taxon>
        <taxon>Mycobacteriaceae</taxon>
        <taxon>Mycolicibacter</taxon>
    </lineage>
</organism>
<sequence length="415" mass="46426">MSTLPPGFDFLDPDVIVKGIPEEEFAHLRKTAPVCWIEQAPGKGGGFNDGGYWAVTKLEDVKEVSLRSDVFSSFENCVIPRFPNDMQRENIEVQRFVMLNMDAPHHTRLRRIISRGFTPRTIGRLRDELHERAQAIVKAAAEAGSGDFVEQVSCELPLQAIAGLLGVPQEDRDKLFRWSNEMTGGEDPEYADIDSQASSVELIQYAMQLAAVKAENPGEDIVTTLINAEIDGEKLSDDEFGFFVVMLAVAGNETTRNSITHGMIAFSEHPEQWELFKKERPATTADEIVRWASPVICFQRTALEDYELSGAQIKKGQRVVMFYRSANFDEDAFDDPFSFNILRDPNPHVGFGGTGAHYCIGTHLARLTIDLIFNAVADHVPDLAPLTEPERLRSGWLNGIKHWQMDYTGKCPVAH</sequence>
<evidence type="ECO:0000256" key="2">
    <source>
        <dbReference type="ARBA" id="ARBA00010617"/>
    </source>
</evidence>
<dbReference type="GO" id="GO:0020037">
    <property type="term" value="F:heme binding"/>
    <property type="evidence" value="ECO:0007669"/>
    <property type="project" value="InterPro"/>
</dbReference>
<gene>
    <name evidence="8" type="primary">cyp125_2</name>
    <name evidence="8" type="ORF">MTER_03890</name>
</gene>
<name>A0AAD1HT44_9MYCO</name>
<dbReference type="InterPro" id="IPR002397">
    <property type="entry name" value="Cyt_P450_B"/>
</dbReference>
<dbReference type="EMBL" id="AP022564">
    <property type="protein sequence ID" value="BBX20978.1"/>
    <property type="molecule type" value="Genomic_DNA"/>
</dbReference>
<comment type="cofactor">
    <cofactor evidence="1">
        <name>heme</name>
        <dbReference type="ChEBI" id="CHEBI:30413"/>
    </cofactor>
</comment>
<proteinExistence type="inferred from homology"/>
<dbReference type="FunFam" id="1.10.630.10:FF:000018">
    <property type="entry name" value="Cytochrome P450 monooxygenase"/>
    <property type="match status" value="1"/>
</dbReference>
<evidence type="ECO:0000256" key="6">
    <source>
        <dbReference type="ARBA" id="ARBA00023004"/>
    </source>
</evidence>
<evidence type="ECO:0000256" key="1">
    <source>
        <dbReference type="ARBA" id="ARBA00001971"/>
    </source>
</evidence>
<keyword evidence="4" id="KW-0479">Metal-binding</keyword>
<evidence type="ECO:0000256" key="5">
    <source>
        <dbReference type="ARBA" id="ARBA00023002"/>
    </source>
</evidence>